<reference evidence="2 3" key="1">
    <citation type="journal article" date="2016" name="Genome Announc.">
        <title>Genome Sequence of Madurella mycetomatis mm55, Isolated from a Human Mycetoma Case in Sudan.</title>
        <authorList>
            <person name="Smit S."/>
            <person name="Derks M.F."/>
            <person name="Bervoets S."/>
            <person name="Fahal A."/>
            <person name="van Leeuwen W."/>
            <person name="van Belkum A."/>
            <person name="van de Sande W.W."/>
        </authorList>
    </citation>
    <scope>NUCLEOTIDE SEQUENCE [LARGE SCALE GENOMIC DNA]</scope>
    <source>
        <strain evidence="3">mm55</strain>
    </source>
</reference>
<dbReference type="Proteomes" id="UP000078237">
    <property type="component" value="Unassembled WGS sequence"/>
</dbReference>
<comment type="caution">
    <text evidence="2">The sequence shown here is derived from an EMBL/GenBank/DDBJ whole genome shotgun (WGS) entry which is preliminary data.</text>
</comment>
<dbReference type="OrthoDB" id="6247875at2759"/>
<protein>
    <submittedName>
        <fullName evidence="2">Uncharacterized protein</fullName>
    </submittedName>
</protein>
<feature type="compositionally biased region" description="Pro residues" evidence="1">
    <location>
        <begin position="33"/>
        <end position="44"/>
    </location>
</feature>
<evidence type="ECO:0000313" key="3">
    <source>
        <dbReference type="Proteomes" id="UP000078237"/>
    </source>
</evidence>
<accession>A0A175WFX7</accession>
<dbReference type="AlphaFoldDB" id="A0A175WFX7"/>
<feature type="compositionally biased region" description="Low complexity" evidence="1">
    <location>
        <begin position="95"/>
        <end position="113"/>
    </location>
</feature>
<gene>
    <name evidence="2" type="ORF">MMYC01_201193</name>
</gene>
<organism evidence="2 3">
    <name type="scientific">Madurella mycetomatis</name>
    <dbReference type="NCBI Taxonomy" id="100816"/>
    <lineage>
        <taxon>Eukaryota</taxon>
        <taxon>Fungi</taxon>
        <taxon>Dikarya</taxon>
        <taxon>Ascomycota</taxon>
        <taxon>Pezizomycotina</taxon>
        <taxon>Sordariomycetes</taxon>
        <taxon>Sordariomycetidae</taxon>
        <taxon>Sordariales</taxon>
        <taxon>Sordariales incertae sedis</taxon>
        <taxon>Madurella</taxon>
    </lineage>
</organism>
<feature type="region of interest" description="Disordered" evidence="1">
    <location>
        <begin position="95"/>
        <end position="131"/>
    </location>
</feature>
<dbReference type="EMBL" id="LCTW02000012">
    <property type="protein sequence ID" value="KXX82556.1"/>
    <property type="molecule type" value="Genomic_DNA"/>
</dbReference>
<dbReference type="VEuPathDB" id="FungiDB:MMYC01_201193"/>
<proteinExistence type="predicted"/>
<feature type="region of interest" description="Disordered" evidence="1">
    <location>
        <begin position="23"/>
        <end position="60"/>
    </location>
</feature>
<evidence type="ECO:0000313" key="2">
    <source>
        <dbReference type="EMBL" id="KXX82556.1"/>
    </source>
</evidence>
<name>A0A175WFX7_9PEZI</name>
<dbReference type="STRING" id="100816.A0A175WFX7"/>
<evidence type="ECO:0000256" key="1">
    <source>
        <dbReference type="SAM" id="MobiDB-lite"/>
    </source>
</evidence>
<keyword evidence="3" id="KW-1185">Reference proteome</keyword>
<sequence length="275" mass="28912">MAASAEWEVRCWGDSPAQCQAEDVVMANIKRSSPPPPPPPPQLPPQLHQSHQGSIANPPTSPLNPFTAYLNTITAWHARVADMVRFITAQPRTASTSFSSSSTSSAHCESTQSQLPIPDRLPAQARNGNADKPAKKLPIALLPTGYALTLSDRSACSVPIADAYTPVDHWQWMATLWRGVAGPDLVVYVRPSLLPSPGFRAAGVAGGSGGGGYLAAEERGVAGVEVKSAGLIVVKVPVPVGVPFDGEVAVDEKMERRLGFEVVEWVRGGGGGHSG</sequence>